<dbReference type="GO" id="GO:0006457">
    <property type="term" value="P:protein folding"/>
    <property type="evidence" value="ECO:0007669"/>
    <property type="project" value="TreeGrafter"/>
</dbReference>
<dbReference type="CDD" id="cd02982">
    <property type="entry name" value="PDI_b'_family"/>
    <property type="match status" value="1"/>
</dbReference>
<evidence type="ECO:0000256" key="2">
    <source>
        <dbReference type="ARBA" id="ARBA00006347"/>
    </source>
</evidence>
<sequence length="289" mass="32465">MDIAQPRSWFLSFLLVCVLAPEVTAEAEATSDGPTAAQDITWLTDVPAAMAFIAAAEVALIGFFQDLEIPAVPIFHDMVHNFQDVSFGISNNSEVLAHYNITGNTISLFRLVDNEQLNLEGEDFENIDASKLSRFIEVNSLHMVTEYGPATAIGLFSSNIKIHLLLLMNKASPEYEENVHRFQQAAKLFQGKVLFILVDSEKKENERVISYFKLKKSQLPALTIYRTLDDEWDALPITEVSIEHVQNFYDGFLEGKLLVSVRLQVERWSFLSLSFTFCSIRILASAAAH</sequence>
<feature type="chain" id="PRO_5023821299" description="Endoplasmic reticulum resident protein 27" evidence="11">
    <location>
        <begin position="26"/>
        <end position="289"/>
    </location>
</feature>
<gene>
    <name evidence="12" type="primary">ERP27</name>
</gene>
<comment type="function">
    <text evidence="7">Specifically binds unfolded proteins and may recruit protein disulfide isomerase PDIA3 to unfolded substrates. Binds protein substrates via a hydrophobic pocket in the C-terminal domain. May play a role in the unfolded stress response.</text>
</comment>
<reference evidence="12 13" key="1">
    <citation type="journal article" date="2011" name="Nature">
        <title>A high-resolution map of human evolutionary constraint using 29 mammals.</title>
        <authorList>
            <person name="Lindblad-Toh K."/>
            <person name="Garber M."/>
            <person name="Zuk O."/>
            <person name="Lin M.F."/>
            <person name="Parker B.J."/>
            <person name="Washietl S."/>
            <person name="Kheradpour P."/>
            <person name="Ernst J."/>
            <person name="Jordan G."/>
            <person name="Mauceli E."/>
            <person name="Ward L.D."/>
            <person name="Lowe C.B."/>
            <person name="Holloway A.K."/>
            <person name="Clamp M."/>
            <person name="Gnerre S."/>
            <person name="Alfoldi J."/>
            <person name="Beal K."/>
            <person name="Chang J."/>
            <person name="Clawson H."/>
            <person name="Cuff J."/>
            <person name="Di Palma F."/>
            <person name="Fitzgerald S."/>
            <person name="Flicek P."/>
            <person name="Guttman M."/>
            <person name="Hubisz M.J."/>
            <person name="Jaffe D.B."/>
            <person name="Jungreis I."/>
            <person name="Kent W.J."/>
            <person name="Kostka D."/>
            <person name="Lara M."/>
            <person name="Martins A.L."/>
            <person name="Massingham T."/>
            <person name="Moltke I."/>
            <person name="Raney B.J."/>
            <person name="Rasmussen M.D."/>
            <person name="Robinson J."/>
            <person name="Stark A."/>
            <person name="Vilella A.J."/>
            <person name="Wen J."/>
            <person name="Xie X."/>
            <person name="Zody M.C."/>
            <person name="Baldwin J."/>
            <person name="Bloom T."/>
            <person name="Chin C.W."/>
            <person name="Heiman D."/>
            <person name="Nicol R."/>
            <person name="Nusbaum C."/>
            <person name="Young S."/>
            <person name="Wilkinson J."/>
            <person name="Worley K.C."/>
            <person name="Kovar C.L."/>
            <person name="Muzny D.M."/>
            <person name="Gibbs R.A."/>
            <person name="Cree A."/>
            <person name="Dihn H.H."/>
            <person name="Fowler G."/>
            <person name="Jhangiani S."/>
            <person name="Joshi V."/>
            <person name="Lee S."/>
            <person name="Lewis L.R."/>
            <person name="Nazareth L.V."/>
            <person name="Okwuonu G."/>
            <person name="Santibanez J."/>
            <person name="Warren W.C."/>
            <person name="Mardis E.R."/>
            <person name="Weinstock G.M."/>
            <person name="Wilson R.K."/>
            <person name="Delehaunty K."/>
            <person name="Dooling D."/>
            <person name="Fronik C."/>
            <person name="Fulton L."/>
            <person name="Fulton B."/>
            <person name="Graves T."/>
            <person name="Minx P."/>
            <person name="Sodergren E."/>
            <person name="Birney E."/>
            <person name="Margulies E.H."/>
            <person name="Herrero J."/>
            <person name="Green E.D."/>
            <person name="Haussler D."/>
            <person name="Siepel A."/>
            <person name="Goldman N."/>
            <person name="Pollard K.S."/>
            <person name="Pedersen J.S."/>
            <person name="Lander E.S."/>
            <person name="Kellis M."/>
        </authorList>
    </citation>
    <scope>NUCLEOTIDE SEQUENCE [LARGE SCALE GENOMIC DNA]</scope>
    <source>
        <strain evidence="12 13">Thorbecke inbred</strain>
    </source>
</reference>
<dbReference type="GO" id="GO:0006986">
    <property type="term" value="P:response to unfolded protein"/>
    <property type="evidence" value="ECO:0007669"/>
    <property type="project" value="UniProtKB-KW"/>
</dbReference>
<keyword evidence="13" id="KW-1185">Reference proteome</keyword>
<protein>
    <recommendedName>
        <fullName evidence="9">Endoplasmic reticulum resident protein 27</fullName>
    </recommendedName>
    <alternativeName>
        <fullName evidence="10">Inactive protein disulfide-isomerase 27</fullName>
    </alternativeName>
</protein>
<evidence type="ECO:0000256" key="9">
    <source>
        <dbReference type="ARBA" id="ARBA00067493"/>
    </source>
</evidence>
<dbReference type="CDD" id="cd02981">
    <property type="entry name" value="PDI_b_family"/>
    <property type="match status" value="1"/>
</dbReference>
<dbReference type="PANTHER" id="PTHR18929">
    <property type="entry name" value="PROTEIN DISULFIDE ISOMERASE"/>
    <property type="match status" value="1"/>
</dbReference>
<comment type="subunit">
    <text evidence="8">Interacts with PDIA3.</text>
</comment>
<evidence type="ECO:0000256" key="8">
    <source>
        <dbReference type="ARBA" id="ARBA00063308"/>
    </source>
</evidence>
<dbReference type="EMBL" id="AAGW02044783">
    <property type="status" value="NOT_ANNOTATED_CDS"/>
    <property type="molecule type" value="Genomic_DNA"/>
</dbReference>
<accession>A0A5F9CK97</accession>
<dbReference type="SMR" id="A0A5F9CK97"/>
<dbReference type="AlphaFoldDB" id="A0A5F9CK97"/>
<dbReference type="InParanoid" id="A0A5F9CK97"/>
<name>A0A5F9CK97_RABIT</name>
<dbReference type="GeneTree" id="ENSGT00930000151058"/>
<evidence type="ECO:0000256" key="7">
    <source>
        <dbReference type="ARBA" id="ARBA00056851"/>
    </source>
</evidence>
<keyword evidence="3 11" id="KW-0732">Signal</keyword>
<dbReference type="Bgee" id="ENSOCUG00000006003">
    <property type="expression patterns" value="Expressed in aorta and 10 other cell types or tissues"/>
</dbReference>
<dbReference type="Gene3D" id="3.40.30.10">
    <property type="entry name" value="Glutaredoxin"/>
    <property type="match status" value="2"/>
</dbReference>
<dbReference type="FunCoup" id="A0A5F9CK97">
    <property type="interactions" value="146"/>
</dbReference>
<dbReference type="PANTHER" id="PTHR18929:SF193">
    <property type="entry name" value="ENDOPLASMIC RETICULUM RESIDENT PROTEIN 27"/>
    <property type="match status" value="1"/>
</dbReference>
<dbReference type="SUPFAM" id="SSF52833">
    <property type="entry name" value="Thioredoxin-like"/>
    <property type="match status" value="2"/>
</dbReference>
<evidence type="ECO:0000313" key="12">
    <source>
        <dbReference type="Ensembl" id="ENSOCUP00000033914.1"/>
    </source>
</evidence>
<evidence type="ECO:0000256" key="11">
    <source>
        <dbReference type="SAM" id="SignalP"/>
    </source>
</evidence>
<dbReference type="STRING" id="9986.ENSOCUP00000033914"/>
<reference evidence="12" key="2">
    <citation type="submission" date="2025-08" db="UniProtKB">
        <authorList>
            <consortium name="Ensembl"/>
        </authorList>
    </citation>
    <scope>IDENTIFICATION</scope>
    <source>
        <strain evidence="12">Thorbecke</strain>
    </source>
</reference>
<evidence type="ECO:0000256" key="1">
    <source>
        <dbReference type="ARBA" id="ARBA00004319"/>
    </source>
</evidence>
<keyword evidence="4" id="KW-0256">Endoplasmic reticulum</keyword>
<organism evidence="12 13">
    <name type="scientific">Oryctolagus cuniculus</name>
    <name type="common">Rabbit</name>
    <dbReference type="NCBI Taxonomy" id="9986"/>
    <lineage>
        <taxon>Eukaryota</taxon>
        <taxon>Metazoa</taxon>
        <taxon>Chordata</taxon>
        <taxon>Craniata</taxon>
        <taxon>Vertebrata</taxon>
        <taxon>Euteleostomi</taxon>
        <taxon>Mammalia</taxon>
        <taxon>Eutheria</taxon>
        <taxon>Euarchontoglires</taxon>
        <taxon>Glires</taxon>
        <taxon>Lagomorpha</taxon>
        <taxon>Leporidae</taxon>
        <taxon>Oryctolagus</taxon>
    </lineage>
</organism>
<keyword evidence="6" id="KW-0834">Unfolded protein response</keyword>
<dbReference type="GO" id="GO:0005788">
    <property type="term" value="C:endoplasmic reticulum lumen"/>
    <property type="evidence" value="ECO:0007669"/>
    <property type="project" value="UniProtKB-SubCell"/>
</dbReference>
<dbReference type="GO" id="GO:0034976">
    <property type="term" value="P:response to endoplasmic reticulum stress"/>
    <property type="evidence" value="ECO:0007669"/>
    <property type="project" value="TreeGrafter"/>
</dbReference>
<evidence type="ECO:0000256" key="4">
    <source>
        <dbReference type="ARBA" id="ARBA00022824"/>
    </source>
</evidence>
<comment type="similarity">
    <text evidence="2">Belongs to the protein disulfide isomerase family.</text>
</comment>
<dbReference type="Ensembl" id="ENSOCUT00000035297.1">
    <property type="protein sequence ID" value="ENSOCUP00000033914.1"/>
    <property type="gene ID" value="ENSOCUG00000006003.4"/>
</dbReference>
<comment type="subcellular location">
    <subcellularLocation>
        <location evidence="1">Endoplasmic reticulum lumen</location>
    </subcellularLocation>
</comment>
<keyword evidence="5" id="KW-0325">Glycoprotein</keyword>
<reference evidence="12" key="3">
    <citation type="submission" date="2025-09" db="UniProtKB">
        <authorList>
            <consortium name="Ensembl"/>
        </authorList>
    </citation>
    <scope>IDENTIFICATION</scope>
    <source>
        <strain evidence="12">Thorbecke</strain>
    </source>
</reference>
<evidence type="ECO:0000313" key="13">
    <source>
        <dbReference type="Proteomes" id="UP000001811"/>
    </source>
</evidence>
<evidence type="ECO:0000256" key="10">
    <source>
        <dbReference type="ARBA" id="ARBA00080133"/>
    </source>
</evidence>
<dbReference type="FunFam" id="3.40.30.10:FF:000232">
    <property type="entry name" value="Endoplasmic reticulum resident protein 27"/>
    <property type="match status" value="1"/>
</dbReference>
<dbReference type="InterPro" id="IPR036249">
    <property type="entry name" value="Thioredoxin-like_sf"/>
</dbReference>
<dbReference type="Proteomes" id="UP000001811">
    <property type="component" value="Chromosome 8"/>
</dbReference>
<dbReference type="Pfam" id="PF13848">
    <property type="entry name" value="Thioredoxin_6"/>
    <property type="match status" value="1"/>
</dbReference>
<evidence type="ECO:0000256" key="3">
    <source>
        <dbReference type="ARBA" id="ARBA00022729"/>
    </source>
</evidence>
<proteinExistence type="inferred from homology"/>
<evidence type="ECO:0000256" key="6">
    <source>
        <dbReference type="ARBA" id="ARBA00023230"/>
    </source>
</evidence>
<evidence type="ECO:0000256" key="5">
    <source>
        <dbReference type="ARBA" id="ARBA00023180"/>
    </source>
</evidence>
<dbReference type="FunFam" id="3.40.30.10:FF:000212">
    <property type="entry name" value="Endoplasmic reticulum resident protein 27"/>
    <property type="match status" value="1"/>
</dbReference>
<feature type="signal peptide" evidence="11">
    <location>
        <begin position="1"/>
        <end position="25"/>
    </location>
</feature>